<dbReference type="InterPro" id="IPR018062">
    <property type="entry name" value="HTH_AraC-typ_CS"/>
</dbReference>
<protein>
    <submittedName>
        <fullName evidence="5">AraC family transcriptional regulator</fullName>
    </submittedName>
</protein>
<dbReference type="InterPro" id="IPR003313">
    <property type="entry name" value="AraC-bd"/>
</dbReference>
<sequence>MVLTHIKIAKDLQELTLHGTKEFPVALYETVMRLDSLDFLPLHWHKEIQFVYVKSGRVEYRVGADVFVLEEGEGLFVNASGLHEAKPFQIERATIFCINVDPLLLGGHKNSIFTTKYVLPYITSNRLPYVKLSDQLAQKIEIVAKLLQEQAVFYELKVWRELLAIWETILSQSMLTEEILDPAMIVQHERAKDMLDYIHAHYQEKISLENLAAHVFLSRAECSRFFKKMVGITPFTYLLNYRLRKSMELLRDSEESITTIATTTGFSTVSYYIDKFKKYTGYSPYVYRKQFFDKDSSV</sequence>
<proteinExistence type="predicted"/>
<organism evidence="5 6">
    <name type="scientific">Lysinibacillus sphaericus</name>
    <name type="common">Bacillus sphaericus</name>
    <dbReference type="NCBI Taxonomy" id="1421"/>
    <lineage>
        <taxon>Bacteria</taxon>
        <taxon>Bacillati</taxon>
        <taxon>Bacillota</taxon>
        <taxon>Bacilli</taxon>
        <taxon>Bacillales</taxon>
        <taxon>Bacillaceae</taxon>
        <taxon>Lysinibacillus</taxon>
    </lineage>
</organism>
<accession>A0A544V0V1</accession>
<dbReference type="PROSITE" id="PS00041">
    <property type="entry name" value="HTH_ARAC_FAMILY_1"/>
    <property type="match status" value="1"/>
</dbReference>
<evidence type="ECO:0000313" key="5">
    <source>
        <dbReference type="EMBL" id="TQR39725.1"/>
    </source>
</evidence>
<dbReference type="InterPro" id="IPR011051">
    <property type="entry name" value="RmlC_Cupin_sf"/>
</dbReference>
<dbReference type="Pfam" id="PF02311">
    <property type="entry name" value="AraC_binding"/>
    <property type="match status" value="1"/>
</dbReference>
<dbReference type="Pfam" id="PF12833">
    <property type="entry name" value="HTH_18"/>
    <property type="match status" value="1"/>
</dbReference>
<dbReference type="PANTHER" id="PTHR43280">
    <property type="entry name" value="ARAC-FAMILY TRANSCRIPTIONAL REGULATOR"/>
    <property type="match status" value="1"/>
</dbReference>
<gene>
    <name evidence="5" type="ORF">C7Y47_01455</name>
</gene>
<name>A0A544V0V1_LYSSH</name>
<dbReference type="InterPro" id="IPR014710">
    <property type="entry name" value="RmlC-like_jellyroll"/>
</dbReference>
<evidence type="ECO:0000259" key="4">
    <source>
        <dbReference type="PROSITE" id="PS01124"/>
    </source>
</evidence>
<dbReference type="InterPro" id="IPR009057">
    <property type="entry name" value="Homeodomain-like_sf"/>
</dbReference>
<dbReference type="Gene3D" id="1.10.10.60">
    <property type="entry name" value="Homeodomain-like"/>
    <property type="match status" value="2"/>
</dbReference>
<dbReference type="PROSITE" id="PS01124">
    <property type="entry name" value="HTH_ARAC_FAMILY_2"/>
    <property type="match status" value="1"/>
</dbReference>
<dbReference type="RefSeq" id="WP_142507142.1">
    <property type="nucleotide sequence ID" value="NZ_SADV01000001.1"/>
</dbReference>
<dbReference type="Proteomes" id="UP000317944">
    <property type="component" value="Unassembled WGS sequence"/>
</dbReference>
<dbReference type="SMART" id="SM00342">
    <property type="entry name" value="HTH_ARAC"/>
    <property type="match status" value="1"/>
</dbReference>
<evidence type="ECO:0000256" key="3">
    <source>
        <dbReference type="ARBA" id="ARBA00023163"/>
    </source>
</evidence>
<keyword evidence="3" id="KW-0804">Transcription</keyword>
<keyword evidence="2" id="KW-0238">DNA-binding</keyword>
<evidence type="ECO:0000256" key="1">
    <source>
        <dbReference type="ARBA" id="ARBA00023015"/>
    </source>
</evidence>
<dbReference type="SUPFAM" id="SSF46689">
    <property type="entry name" value="Homeodomain-like"/>
    <property type="match status" value="2"/>
</dbReference>
<dbReference type="CDD" id="cd02208">
    <property type="entry name" value="cupin_RmlC-like"/>
    <property type="match status" value="1"/>
</dbReference>
<evidence type="ECO:0000256" key="2">
    <source>
        <dbReference type="ARBA" id="ARBA00023125"/>
    </source>
</evidence>
<dbReference type="EMBL" id="SADV01000001">
    <property type="protein sequence ID" value="TQR39725.1"/>
    <property type="molecule type" value="Genomic_DNA"/>
</dbReference>
<comment type="caution">
    <text evidence="5">The sequence shown here is derived from an EMBL/GenBank/DDBJ whole genome shotgun (WGS) entry which is preliminary data.</text>
</comment>
<dbReference type="PANTHER" id="PTHR43280:SF28">
    <property type="entry name" value="HTH-TYPE TRANSCRIPTIONAL ACTIVATOR RHAS"/>
    <property type="match status" value="1"/>
</dbReference>
<dbReference type="Gene3D" id="2.60.120.10">
    <property type="entry name" value="Jelly Rolls"/>
    <property type="match status" value="1"/>
</dbReference>
<dbReference type="GO" id="GO:0043565">
    <property type="term" value="F:sequence-specific DNA binding"/>
    <property type="evidence" value="ECO:0007669"/>
    <property type="project" value="InterPro"/>
</dbReference>
<dbReference type="SUPFAM" id="SSF51182">
    <property type="entry name" value="RmlC-like cupins"/>
    <property type="match status" value="1"/>
</dbReference>
<feature type="domain" description="HTH araC/xylS-type" evidence="4">
    <location>
        <begin position="192"/>
        <end position="290"/>
    </location>
</feature>
<dbReference type="InterPro" id="IPR018060">
    <property type="entry name" value="HTH_AraC"/>
</dbReference>
<reference evidence="5 6" key="1">
    <citation type="submission" date="2018-03" db="EMBL/GenBank/DDBJ databases">
        <title>Aerobic endospore-forming bacteria genome sequencing and assembly.</title>
        <authorList>
            <person name="Cavalcante D.A."/>
            <person name="Driks A."/>
            <person name="Putonti C."/>
            <person name="De-Souza M.T."/>
        </authorList>
    </citation>
    <scope>NUCLEOTIDE SEQUENCE [LARGE SCALE GENOMIC DNA]</scope>
    <source>
        <strain evidence="5 6">SDF0037</strain>
    </source>
</reference>
<keyword evidence="1" id="KW-0805">Transcription regulation</keyword>
<dbReference type="AlphaFoldDB" id="A0A544V0V1"/>
<dbReference type="GO" id="GO:0003700">
    <property type="term" value="F:DNA-binding transcription factor activity"/>
    <property type="evidence" value="ECO:0007669"/>
    <property type="project" value="InterPro"/>
</dbReference>
<dbReference type="OrthoDB" id="9778008at2"/>
<evidence type="ECO:0000313" key="6">
    <source>
        <dbReference type="Proteomes" id="UP000317944"/>
    </source>
</evidence>